<gene>
    <name evidence="4" type="ORF">Glove_621g62</name>
</gene>
<dbReference type="PANTHER" id="PTHR44329">
    <property type="entry name" value="SERINE/THREONINE-PROTEIN KINASE TNNI3K-RELATED"/>
    <property type="match status" value="1"/>
</dbReference>
<dbReference type="Gene3D" id="1.20.930.20">
    <property type="entry name" value="Adaptor protein Cbl, N-terminal domain"/>
    <property type="match status" value="2"/>
</dbReference>
<dbReference type="Gene3D" id="1.10.510.10">
    <property type="entry name" value="Transferase(Phosphotransferase) domain 1"/>
    <property type="match status" value="3"/>
</dbReference>
<feature type="coiled-coil region" evidence="2">
    <location>
        <begin position="901"/>
        <end position="928"/>
    </location>
</feature>
<keyword evidence="5" id="KW-1185">Reference proteome</keyword>
<dbReference type="PRINTS" id="PR00109">
    <property type="entry name" value="TYRKINASE"/>
</dbReference>
<dbReference type="Pfam" id="PF22215">
    <property type="entry name" value="MLKL_N"/>
    <property type="match status" value="2"/>
</dbReference>
<dbReference type="PROSITE" id="PS50011">
    <property type="entry name" value="PROTEIN_KINASE_DOM"/>
    <property type="match status" value="3"/>
</dbReference>
<evidence type="ECO:0000256" key="2">
    <source>
        <dbReference type="SAM" id="Coils"/>
    </source>
</evidence>
<feature type="domain" description="Protein kinase" evidence="3">
    <location>
        <begin position="379"/>
        <end position="639"/>
    </location>
</feature>
<evidence type="ECO:0000259" key="3">
    <source>
        <dbReference type="PROSITE" id="PS50011"/>
    </source>
</evidence>
<dbReference type="InterPro" id="IPR059179">
    <property type="entry name" value="MLKL-like_MCAfunc"/>
</dbReference>
<feature type="binding site" evidence="1">
    <location>
        <position position="408"/>
    </location>
    <ligand>
        <name>ATP</name>
        <dbReference type="ChEBI" id="CHEBI:30616"/>
    </ligand>
</feature>
<dbReference type="GO" id="GO:0004674">
    <property type="term" value="F:protein serine/threonine kinase activity"/>
    <property type="evidence" value="ECO:0007669"/>
    <property type="project" value="TreeGrafter"/>
</dbReference>
<dbReference type="GO" id="GO:0005524">
    <property type="term" value="F:ATP binding"/>
    <property type="evidence" value="ECO:0007669"/>
    <property type="project" value="UniProtKB-UniRule"/>
</dbReference>
<evidence type="ECO:0000256" key="1">
    <source>
        <dbReference type="PROSITE-ProRule" id="PRU10141"/>
    </source>
</evidence>
<dbReference type="PROSITE" id="PS00109">
    <property type="entry name" value="PROTEIN_KINASE_TYR"/>
    <property type="match status" value="1"/>
</dbReference>
<evidence type="ECO:0000313" key="5">
    <source>
        <dbReference type="Proteomes" id="UP000266861"/>
    </source>
</evidence>
<dbReference type="InterPro" id="IPR017441">
    <property type="entry name" value="Protein_kinase_ATP_BS"/>
</dbReference>
<dbReference type="InterPro" id="IPR011009">
    <property type="entry name" value="Kinase-like_dom_sf"/>
</dbReference>
<dbReference type="SUPFAM" id="SSF56112">
    <property type="entry name" value="Protein kinase-like (PK-like)"/>
    <property type="match status" value="3"/>
</dbReference>
<accession>A0A397GEC3</accession>
<sequence>MSLPYSKKDSFESALKDSSIIKFDYNTFEDITEIASGAFGTVYRANSIELGKQVALKNLHENNEKLYVKELTNIMTVNNNDNIINFYGISIDPLTETHYLVLQYAKDGDLRTYLRINFKSLDWTIKINMAKDITSGLRCIHDKNIVHKDLHSKNILVHGGRLMITDLGLSQSSDTNSNSIVGCGMIAYTDPEYLRSLQSQMKFKRNKASDIYSLGVLFWELSSGRPPFNNIPDLGKLNLVTSGKREAPINETPKDYITIYSSAWNNDPNQRPSIKNIFDSLENINLENIYNDSDDSQDIQLEACINNQSQASTNIYSKDSVSMESIYSSFATSNWVEVTAMKNQESSTLLTSLSTFLSSNDYNNETKDNQIAIYNYNDFKNLKNIGKGRSGMIYSATLMNGKRKVALKSKVVATAKLFAELKQYSRASSHENIIGFYGISQKDSKSNECILVLEYANGGTLRDYLKSNFEKLEWSNKLNLAKQIVKAIEHLHSNDIIHGDLHSENILLHDKTIKISDFGMAKISTGLLIDSKNTIEYSDPMLLKRLDKFKKTKASDIYSIGILLWEISSGKIPYESKFQDKLDLIIYISQGNREDPFIGTPQDYINIYQDCWNQDPNQRPNIGKVVQDLECADLANIFAESMDLFLIRNSILEPSDIKDAVKPFSSLISSVIILTKEITTVYGTVQYNKKICSSLMDRVDVSELFIKTLQRREIEKEKNFRKQEYYNSFIRFIDVIKRIKKFIVDISNLDSCQKFLHTSSIKDIFDSLVNDFDEVMTGLQFTLAVTNDEQRKIDQSALESDISEMTKFLEKISKVNEIKSTELGDPLTSKANQDQKVTQDNSTKIFTKSNTLETSIISHDTTKIAAVDETIKPFILIESITLVISEIIAVYETVQYNKKICNSLMDRVNAAEAAIKTLKRRQEKNEKNFRNPEYYKSFISFIEIMKRIKNFMVDVSNLHGYQKFLHSGSVKDRFDSLAKDFNVVMTELRFTLTVDNEEQRMIDQLALKSDIADMTKFLKRIGCGIIDQNQKINIVFHEVSLMKEKLDRLNISDKNIKTTEIESTELSDPLTQKATDRRGKSPQVIKKMYKNLEVACKPIPIYPQNISHKEAVKIQGKLAILEKLRDAPNIIRFYGLSNVDNSKVMVLEWAEHGSLRELYCRYDIAWHGKVQIALDICRGLIFLHSCDILHHDIRCENIMIATGLLPKIANFKYSHMVNVPTFVKKFEKAFLIDGMHWMAPEKLRDSTKHRVPYTLKCEIFSFGMLLWELVFEKIPYEKWDIIKVKEYVLAGNREKITWGKAPPDVQKLQKGLAEIIVSVWQNDPAIRASLQNIFINLVQLVDEYCTPDKETTPVLLPDKN</sequence>
<name>A0A397GEC3_9GLOM</name>
<keyword evidence="1" id="KW-0547">Nucleotide-binding</keyword>
<organism evidence="4 5">
    <name type="scientific">Diversispora epigaea</name>
    <dbReference type="NCBI Taxonomy" id="1348612"/>
    <lineage>
        <taxon>Eukaryota</taxon>
        <taxon>Fungi</taxon>
        <taxon>Fungi incertae sedis</taxon>
        <taxon>Mucoromycota</taxon>
        <taxon>Glomeromycotina</taxon>
        <taxon>Glomeromycetes</taxon>
        <taxon>Diversisporales</taxon>
        <taxon>Diversisporaceae</taxon>
        <taxon>Diversispora</taxon>
    </lineage>
</organism>
<dbReference type="InterPro" id="IPR001245">
    <property type="entry name" value="Ser-Thr/Tyr_kinase_cat_dom"/>
</dbReference>
<dbReference type="STRING" id="1348612.A0A397GEC3"/>
<dbReference type="InterPro" id="IPR000719">
    <property type="entry name" value="Prot_kinase_dom"/>
</dbReference>
<dbReference type="InterPro" id="IPR036537">
    <property type="entry name" value="Adaptor_Cbl_N_dom_sf"/>
</dbReference>
<dbReference type="OrthoDB" id="2923545at2759"/>
<keyword evidence="1" id="KW-0067">ATP-binding</keyword>
<comment type="caution">
    <text evidence="4">The sequence shown here is derived from an EMBL/GenBank/DDBJ whole genome shotgun (WGS) entry which is preliminary data.</text>
</comment>
<keyword evidence="2" id="KW-0175">Coiled coil</keyword>
<dbReference type="Proteomes" id="UP000266861">
    <property type="component" value="Unassembled WGS sequence"/>
</dbReference>
<dbReference type="GO" id="GO:0007166">
    <property type="term" value="P:cell surface receptor signaling pathway"/>
    <property type="evidence" value="ECO:0007669"/>
    <property type="project" value="InterPro"/>
</dbReference>
<reference evidence="4 5" key="1">
    <citation type="submission" date="2018-08" db="EMBL/GenBank/DDBJ databases">
        <title>Genome and evolution of the arbuscular mycorrhizal fungus Diversispora epigaea (formerly Glomus versiforme) and its bacterial endosymbionts.</title>
        <authorList>
            <person name="Sun X."/>
            <person name="Fei Z."/>
            <person name="Harrison M."/>
        </authorList>
    </citation>
    <scope>NUCLEOTIDE SEQUENCE [LARGE SCALE GENOMIC DNA]</scope>
    <source>
        <strain evidence="4 5">IT104</strain>
    </source>
</reference>
<dbReference type="CDD" id="cd21037">
    <property type="entry name" value="MLKL_NTD"/>
    <property type="match status" value="2"/>
</dbReference>
<dbReference type="EMBL" id="PQFF01000515">
    <property type="protein sequence ID" value="RHZ46440.1"/>
    <property type="molecule type" value="Genomic_DNA"/>
</dbReference>
<dbReference type="InterPro" id="IPR051681">
    <property type="entry name" value="Ser/Thr_Kinases-Pseudokinases"/>
</dbReference>
<feature type="domain" description="Protein kinase" evidence="3">
    <location>
        <begin position="1070"/>
        <end position="1341"/>
    </location>
</feature>
<proteinExistence type="predicted"/>
<evidence type="ECO:0000313" key="4">
    <source>
        <dbReference type="EMBL" id="RHZ46440.1"/>
    </source>
</evidence>
<dbReference type="InterPro" id="IPR008266">
    <property type="entry name" value="Tyr_kinase_AS"/>
</dbReference>
<feature type="domain" description="Protein kinase" evidence="3">
    <location>
        <begin position="28"/>
        <end position="286"/>
    </location>
</feature>
<dbReference type="PROSITE" id="PS00107">
    <property type="entry name" value="PROTEIN_KINASE_ATP"/>
    <property type="match status" value="1"/>
</dbReference>
<dbReference type="Pfam" id="PF07714">
    <property type="entry name" value="PK_Tyr_Ser-Thr"/>
    <property type="match status" value="3"/>
</dbReference>
<dbReference type="InterPro" id="IPR054000">
    <property type="entry name" value="MLKL_N"/>
</dbReference>
<protein>
    <recommendedName>
        <fullName evidence="3">Protein kinase domain-containing protein</fullName>
    </recommendedName>
</protein>